<name>A0ABV2RP82_BRAJP</name>
<gene>
    <name evidence="2" type="ORF">ABIF63_002821</name>
</gene>
<evidence type="ECO:0000313" key="3">
    <source>
        <dbReference type="Proteomes" id="UP001549291"/>
    </source>
</evidence>
<proteinExistence type="predicted"/>
<dbReference type="InterPro" id="IPR051783">
    <property type="entry name" value="NAD(P)-dependent_oxidoreduct"/>
</dbReference>
<sequence>MQYLLPDPKIPYERTARNSRERELQHGRRMRLFILGLGYSARHFVRQFGGAFSHIAGTVRDPGKRNDLAGIEVHAFSGGSPAREVVERVRDADVLLISIPPGSAGDPAITALGETLAGRRRKIVYLSTIGVYGDHAGRWVDESTPPQATLDRTRTRVAAEQAWTAAARGDVAILRLAGIYGPGRNALMTLRAGTARRVIKPGQVFNRIHADDIASAIMAAVKHSDGGTWNVCDDEPAPPQDVIAYAAKLMDLAPPPEEPFETAEMSAMARSFYASSARVSNAKLKHELGVTLAHPTYRHGLDALWRAGQGR</sequence>
<dbReference type="InterPro" id="IPR001509">
    <property type="entry name" value="Epimerase_deHydtase"/>
</dbReference>
<feature type="domain" description="NAD-dependent epimerase/dehydratase" evidence="1">
    <location>
        <begin position="120"/>
        <end position="232"/>
    </location>
</feature>
<evidence type="ECO:0000259" key="1">
    <source>
        <dbReference type="Pfam" id="PF01370"/>
    </source>
</evidence>
<dbReference type="SUPFAM" id="SSF51735">
    <property type="entry name" value="NAD(P)-binding Rossmann-fold domains"/>
    <property type="match status" value="1"/>
</dbReference>
<protein>
    <submittedName>
        <fullName evidence="2">Nucleoside-diphosphate-sugar epimerase</fullName>
    </submittedName>
</protein>
<organism evidence="2 3">
    <name type="scientific">Bradyrhizobium japonicum</name>
    <dbReference type="NCBI Taxonomy" id="375"/>
    <lineage>
        <taxon>Bacteria</taxon>
        <taxon>Pseudomonadati</taxon>
        <taxon>Pseudomonadota</taxon>
        <taxon>Alphaproteobacteria</taxon>
        <taxon>Hyphomicrobiales</taxon>
        <taxon>Nitrobacteraceae</taxon>
        <taxon>Bradyrhizobium</taxon>
    </lineage>
</organism>
<dbReference type="Gene3D" id="3.40.50.720">
    <property type="entry name" value="NAD(P)-binding Rossmann-like Domain"/>
    <property type="match status" value="1"/>
</dbReference>
<dbReference type="InterPro" id="IPR036291">
    <property type="entry name" value="NAD(P)-bd_dom_sf"/>
</dbReference>
<dbReference type="PANTHER" id="PTHR48079">
    <property type="entry name" value="PROTEIN YEEZ"/>
    <property type="match status" value="1"/>
</dbReference>
<dbReference type="Pfam" id="PF01370">
    <property type="entry name" value="Epimerase"/>
    <property type="match status" value="1"/>
</dbReference>
<evidence type="ECO:0000313" key="2">
    <source>
        <dbReference type="EMBL" id="MET4718715.1"/>
    </source>
</evidence>
<dbReference type="EMBL" id="JBEPTQ010000002">
    <property type="protein sequence ID" value="MET4718715.1"/>
    <property type="molecule type" value="Genomic_DNA"/>
</dbReference>
<comment type="caution">
    <text evidence="2">The sequence shown here is derived from an EMBL/GenBank/DDBJ whole genome shotgun (WGS) entry which is preliminary data.</text>
</comment>
<dbReference type="PANTHER" id="PTHR48079:SF6">
    <property type="entry name" value="NAD(P)-BINDING DOMAIN-CONTAINING PROTEIN-RELATED"/>
    <property type="match status" value="1"/>
</dbReference>
<keyword evidence="3" id="KW-1185">Reference proteome</keyword>
<accession>A0ABV2RP82</accession>
<dbReference type="Proteomes" id="UP001549291">
    <property type="component" value="Unassembled WGS sequence"/>
</dbReference>
<reference evidence="2 3" key="1">
    <citation type="submission" date="2024-06" db="EMBL/GenBank/DDBJ databases">
        <title>Genomic Encyclopedia of Type Strains, Phase V (KMG-V): Genome sequencing to study the core and pangenomes of soil and plant-associated prokaryotes.</title>
        <authorList>
            <person name="Whitman W."/>
        </authorList>
    </citation>
    <scope>NUCLEOTIDE SEQUENCE [LARGE SCALE GENOMIC DNA]</scope>
    <source>
        <strain evidence="2 3">USDA 160</strain>
    </source>
</reference>